<feature type="region of interest" description="Disordered" evidence="1">
    <location>
        <begin position="454"/>
        <end position="492"/>
    </location>
</feature>
<feature type="compositionally biased region" description="Polar residues" evidence="1">
    <location>
        <begin position="75"/>
        <end position="90"/>
    </location>
</feature>
<feature type="region of interest" description="Disordered" evidence="1">
    <location>
        <begin position="202"/>
        <end position="237"/>
    </location>
</feature>
<reference evidence="2" key="2">
    <citation type="submission" date="2023-06" db="EMBL/GenBank/DDBJ databases">
        <authorList>
            <consortium name="Lawrence Berkeley National Laboratory"/>
            <person name="Haridas S."/>
            <person name="Hensen N."/>
            <person name="Bonometti L."/>
            <person name="Westerberg I."/>
            <person name="Brannstrom I.O."/>
            <person name="Guillou S."/>
            <person name="Cros-Aarteil S."/>
            <person name="Calhoun S."/>
            <person name="Kuo A."/>
            <person name="Mondo S."/>
            <person name="Pangilinan J."/>
            <person name="Riley R."/>
            <person name="Labutti K."/>
            <person name="Andreopoulos B."/>
            <person name="Lipzen A."/>
            <person name="Chen C."/>
            <person name="Yanf M."/>
            <person name="Daum C."/>
            <person name="Ng V."/>
            <person name="Clum A."/>
            <person name="Steindorff A."/>
            <person name="Ohm R."/>
            <person name="Martin F."/>
            <person name="Silar P."/>
            <person name="Natvig D."/>
            <person name="Lalanne C."/>
            <person name="Gautier V."/>
            <person name="Ament-Velasquez S.L."/>
            <person name="Kruys A."/>
            <person name="Hutchinson M.I."/>
            <person name="Powell A.J."/>
            <person name="Barry K."/>
            <person name="Miller A.N."/>
            <person name="Grigoriev I.V."/>
            <person name="Debuchy R."/>
            <person name="Gladieux P."/>
            <person name="Thoren M.H."/>
            <person name="Johannesson H."/>
        </authorList>
    </citation>
    <scope>NUCLEOTIDE SEQUENCE</scope>
    <source>
        <strain evidence="2">SMH4131-1</strain>
    </source>
</reference>
<proteinExistence type="predicted"/>
<dbReference type="EMBL" id="JAUEPO010000001">
    <property type="protein sequence ID" value="KAK3336753.1"/>
    <property type="molecule type" value="Genomic_DNA"/>
</dbReference>
<comment type="caution">
    <text evidence="2">The sequence shown here is derived from an EMBL/GenBank/DDBJ whole genome shotgun (WGS) entry which is preliminary data.</text>
</comment>
<evidence type="ECO:0000313" key="2">
    <source>
        <dbReference type="EMBL" id="KAK3336753.1"/>
    </source>
</evidence>
<protein>
    <submittedName>
        <fullName evidence="2">Uncharacterized protein</fullName>
    </submittedName>
</protein>
<keyword evidence="3" id="KW-1185">Reference proteome</keyword>
<name>A0AAE0MM62_9PEZI</name>
<sequence>MAGSTTGGFQDPVAQNVWSPSCLSGSSKIPRRYFQIPKNQQVLLNRGDAWSSHGFPNIPTELLEGLKAFHARNLGSPSQGKSSTTRSGPQRRSEQNSSREHQENDESDPGTPIPWSPSPERETRVVAAESDEESDTVAARAPAKRVSPVQQPRRPPVSRALYSAALPDLGFPSSSLASEAGLEFAVPGAVTDVPEPAQLESVAIPPEPTPPSAQIIPSTYAERSSPPRLPEAKRRRLMKPVTIGLDSPGLSTGQQSRSSLAVPIPDAPSVAQESFATSNKPSSSALGATSHSLEQTSTGTSSTNGPNIPAANVSAALTTAVAISTGHRQSSSAEKLPPNGPASQVPHTAFTLAYPDYRGSLGDFVRAVMCIQDLRRKKALPPFLYDDFVRVFCGSYIDYIRELDDQAPALTAIQWYCDGNVTAPVYSKNVLNASNINDVLDKYPDDVRSIRRSLGSPEVVTKDKSSQNTPEVMSPSVEAPALLNGPSTSAARSTPMVPFTAVQAPVIHPGELASDPIDLSGQPQPQPPREPRRAISRTLSNPAVSKFVAPHRVSPLVVSKPASGAEAIPSASKPLQREKQPPSSERLAAPPKPTANATPMLDKRDATLREFPPRINYEGAPEINCRLVILGATRNLAARPTAHPS</sequence>
<feature type="region of interest" description="Disordered" evidence="1">
    <location>
        <begin position="271"/>
        <end position="308"/>
    </location>
</feature>
<reference evidence="2" key="1">
    <citation type="journal article" date="2023" name="Mol. Phylogenet. Evol.">
        <title>Genome-scale phylogeny and comparative genomics of the fungal order Sordariales.</title>
        <authorList>
            <person name="Hensen N."/>
            <person name="Bonometti L."/>
            <person name="Westerberg I."/>
            <person name="Brannstrom I.O."/>
            <person name="Guillou S."/>
            <person name="Cros-Aarteil S."/>
            <person name="Calhoun S."/>
            <person name="Haridas S."/>
            <person name="Kuo A."/>
            <person name="Mondo S."/>
            <person name="Pangilinan J."/>
            <person name="Riley R."/>
            <person name="LaButti K."/>
            <person name="Andreopoulos B."/>
            <person name="Lipzen A."/>
            <person name="Chen C."/>
            <person name="Yan M."/>
            <person name="Daum C."/>
            <person name="Ng V."/>
            <person name="Clum A."/>
            <person name="Steindorff A."/>
            <person name="Ohm R.A."/>
            <person name="Martin F."/>
            <person name="Silar P."/>
            <person name="Natvig D.O."/>
            <person name="Lalanne C."/>
            <person name="Gautier V."/>
            <person name="Ament-Velasquez S.L."/>
            <person name="Kruys A."/>
            <person name="Hutchinson M.I."/>
            <person name="Powell A.J."/>
            <person name="Barry K."/>
            <person name="Miller A.N."/>
            <person name="Grigoriev I.V."/>
            <person name="Debuchy R."/>
            <person name="Gladieux P."/>
            <person name="Hiltunen Thoren M."/>
            <person name="Johannesson H."/>
        </authorList>
    </citation>
    <scope>NUCLEOTIDE SEQUENCE</scope>
    <source>
        <strain evidence="2">SMH4131-1</strain>
    </source>
</reference>
<feature type="region of interest" description="Disordered" evidence="1">
    <location>
        <begin position="71"/>
        <end position="156"/>
    </location>
</feature>
<dbReference type="Proteomes" id="UP001286456">
    <property type="component" value="Unassembled WGS sequence"/>
</dbReference>
<feature type="region of interest" description="Disordered" evidence="1">
    <location>
        <begin position="511"/>
        <end position="533"/>
    </location>
</feature>
<dbReference type="AlphaFoldDB" id="A0AAE0MM62"/>
<feature type="compositionally biased region" description="Polar residues" evidence="1">
    <location>
        <begin position="271"/>
        <end position="295"/>
    </location>
</feature>
<evidence type="ECO:0000313" key="3">
    <source>
        <dbReference type="Proteomes" id="UP001286456"/>
    </source>
</evidence>
<accession>A0AAE0MM62</accession>
<feature type="compositionally biased region" description="Basic and acidic residues" evidence="1">
    <location>
        <begin position="91"/>
        <end position="104"/>
    </location>
</feature>
<evidence type="ECO:0000256" key="1">
    <source>
        <dbReference type="SAM" id="MobiDB-lite"/>
    </source>
</evidence>
<feature type="region of interest" description="Disordered" evidence="1">
    <location>
        <begin position="559"/>
        <end position="607"/>
    </location>
</feature>
<feature type="region of interest" description="Disordered" evidence="1">
    <location>
        <begin position="1"/>
        <end position="22"/>
    </location>
</feature>
<organism evidence="2 3">
    <name type="scientific">Cercophora scortea</name>
    <dbReference type="NCBI Taxonomy" id="314031"/>
    <lineage>
        <taxon>Eukaryota</taxon>
        <taxon>Fungi</taxon>
        <taxon>Dikarya</taxon>
        <taxon>Ascomycota</taxon>
        <taxon>Pezizomycotina</taxon>
        <taxon>Sordariomycetes</taxon>
        <taxon>Sordariomycetidae</taxon>
        <taxon>Sordariales</taxon>
        <taxon>Lasiosphaeriaceae</taxon>
        <taxon>Cercophora</taxon>
    </lineage>
</organism>
<gene>
    <name evidence="2" type="ORF">B0T19DRAFT_481224</name>
</gene>